<evidence type="ECO:0000256" key="2">
    <source>
        <dbReference type="ARBA" id="ARBA00004651"/>
    </source>
</evidence>
<dbReference type="InterPro" id="IPR000014">
    <property type="entry name" value="PAS"/>
</dbReference>
<gene>
    <name evidence="16" type="ORF">JT362_28105</name>
</gene>
<dbReference type="Pfam" id="PF17203">
    <property type="entry name" value="sCache_3_2"/>
    <property type="match status" value="1"/>
</dbReference>
<keyword evidence="11 14" id="KW-1133">Transmembrane helix</keyword>
<name>A0ABT2JGL2_9PSEU</name>
<evidence type="ECO:0000256" key="13">
    <source>
        <dbReference type="ARBA" id="ARBA00023136"/>
    </source>
</evidence>
<evidence type="ECO:0000256" key="4">
    <source>
        <dbReference type="ARBA" id="ARBA00022475"/>
    </source>
</evidence>
<dbReference type="InterPro" id="IPR033463">
    <property type="entry name" value="sCache_3"/>
</dbReference>
<evidence type="ECO:0000256" key="6">
    <source>
        <dbReference type="ARBA" id="ARBA00022679"/>
    </source>
</evidence>
<keyword evidence="5" id="KW-0597">Phosphoprotein</keyword>
<dbReference type="InterPro" id="IPR005467">
    <property type="entry name" value="His_kinase_dom"/>
</dbReference>
<organism evidence="16 17">
    <name type="scientific">Actinophytocola gossypii</name>
    <dbReference type="NCBI Taxonomy" id="2812003"/>
    <lineage>
        <taxon>Bacteria</taxon>
        <taxon>Bacillati</taxon>
        <taxon>Actinomycetota</taxon>
        <taxon>Actinomycetes</taxon>
        <taxon>Pseudonocardiales</taxon>
        <taxon>Pseudonocardiaceae</taxon>
    </lineage>
</organism>
<comment type="subcellular location">
    <subcellularLocation>
        <location evidence="2">Cell membrane</location>
        <topology evidence="2">Multi-pass membrane protein</topology>
    </subcellularLocation>
</comment>
<dbReference type="EMBL" id="JAFFZE010000023">
    <property type="protein sequence ID" value="MCT2586993.1"/>
    <property type="molecule type" value="Genomic_DNA"/>
</dbReference>
<evidence type="ECO:0000256" key="14">
    <source>
        <dbReference type="SAM" id="Phobius"/>
    </source>
</evidence>
<keyword evidence="10" id="KW-0067">ATP-binding</keyword>
<evidence type="ECO:0000313" key="17">
    <source>
        <dbReference type="Proteomes" id="UP001156441"/>
    </source>
</evidence>
<dbReference type="GO" id="GO:0016301">
    <property type="term" value="F:kinase activity"/>
    <property type="evidence" value="ECO:0007669"/>
    <property type="project" value="UniProtKB-KW"/>
</dbReference>
<dbReference type="SUPFAM" id="SSF55874">
    <property type="entry name" value="ATPase domain of HSP90 chaperone/DNA topoisomerase II/histidine kinase"/>
    <property type="match status" value="1"/>
</dbReference>
<dbReference type="PANTHER" id="PTHR44936:SF10">
    <property type="entry name" value="SENSOR PROTEIN RSTB"/>
    <property type="match status" value="1"/>
</dbReference>
<evidence type="ECO:0000256" key="9">
    <source>
        <dbReference type="ARBA" id="ARBA00022777"/>
    </source>
</evidence>
<evidence type="ECO:0000256" key="5">
    <source>
        <dbReference type="ARBA" id="ARBA00022553"/>
    </source>
</evidence>
<evidence type="ECO:0000256" key="3">
    <source>
        <dbReference type="ARBA" id="ARBA00012438"/>
    </source>
</evidence>
<dbReference type="SMART" id="SM00387">
    <property type="entry name" value="HATPase_c"/>
    <property type="match status" value="1"/>
</dbReference>
<comment type="caution">
    <text evidence="16">The sequence shown here is derived from an EMBL/GenBank/DDBJ whole genome shotgun (WGS) entry which is preliminary data.</text>
</comment>
<sequence length="553" mass="58088">MTRTVRSGRLGRWSLAGQLLVLQVIIVGLLVIAGAALSYLDIADRAEESTRNEVVSVALTIADSPVVTDAVRTDDPSALLQPFAERVRHDTGVDFITIMDPTGRRYTHPNPERIGGQFLGHTEQALAGNTFTETYTGTLGPSVRAVVPVYGTGENVVALVSVGITLDSIAGQVRERLVPLGIVAGTALVVAMTGTFLVNRRVARQTHGLGPAELSRRIEYHEAILHTVREGLLLLDQDGRVTLINDGARTLLDLTGDVEGRLIDELGLPPDVVASLSPDGTSVDEIRLTERRVLVVNSAPVRSGSGDLGTVVTLRDHTDLQALTGELNSVRGFAESLRSQAHEAANRLHTVVSLVELGRTEEAVEFATAELALAQQLTDRVVGAVSEPVLAALLLGKAAEANERGAELVITPETEIDDAVLGGDQATARDVVTILGNLIDNGLDAALDGTGTPRVFVTARTEDGELVLRVADTGGGLAAESVQEAFARGWSTKGTAADGTAARGLGLALVRQAVRRNRGIIEVGDDSAGGAVFTVHLPSAKEREPTGPRNGGG</sequence>
<proteinExistence type="predicted"/>
<evidence type="ECO:0000313" key="16">
    <source>
        <dbReference type="EMBL" id="MCT2586993.1"/>
    </source>
</evidence>
<dbReference type="InterPro" id="IPR029151">
    <property type="entry name" value="Sensor-like_sf"/>
</dbReference>
<accession>A0ABT2JGL2</accession>
<dbReference type="EC" id="2.7.13.3" evidence="3"/>
<dbReference type="InterPro" id="IPR004358">
    <property type="entry name" value="Sig_transdc_His_kin-like_C"/>
</dbReference>
<dbReference type="Proteomes" id="UP001156441">
    <property type="component" value="Unassembled WGS sequence"/>
</dbReference>
<comment type="catalytic activity">
    <reaction evidence="1">
        <text>ATP + protein L-histidine = ADP + protein N-phospho-L-histidine.</text>
        <dbReference type="EC" id="2.7.13.3"/>
    </reaction>
</comment>
<dbReference type="InterPro" id="IPR003594">
    <property type="entry name" value="HATPase_dom"/>
</dbReference>
<evidence type="ECO:0000256" key="11">
    <source>
        <dbReference type="ARBA" id="ARBA00022989"/>
    </source>
</evidence>
<evidence type="ECO:0000256" key="12">
    <source>
        <dbReference type="ARBA" id="ARBA00023012"/>
    </source>
</evidence>
<evidence type="ECO:0000256" key="8">
    <source>
        <dbReference type="ARBA" id="ARBA00022741"/>
    </source>
</evidence>
<dbReference type="SMART" id="SM00091">
    <property type="entry name" value="PAS"/>
    <property type="match status" value="1"/>
</dbReference>
<feature type="transmembrane region" description="Helical" evidence="14">
    <location>
        <begin position="20"/>
        <end position="42"/>
    </location>
</feature>
<keyword evidence="4" id="KW-1003">Cell membrane</keyword>
<evidence type="ECO:0000256" key="1">
    <source>
        <dbReference type="ARBA" id="ARBA00000085"/>
    </source>
</evidence>
<dbReference type="Gene3D" id="3.30.450.20">
    <property type="entry name" value="PAS domain"/>
    <property type="match status" value="2"/>
</dbReference>
<reference evidence="16 17" key="1">
    <citation type="submission" date="2021-02" db="EMBL/GenBank/DDBJ databases">
        <title>Actinophytocola xerophila sp. nov., isolated from soil of cotton cropping field.</title>
        <authorList>
            <person name="Huang R."/>
            <person name="Chen X."/>
            <person name="Ge X."/>
            <person name="Liu W."/>
        </authorList>
    </citation>
    <scope>NUCLEOTIDE SEQUENCE [LARGE SCALE GENOMIC DNA]</scope>
    <source>
        <strain evidence="16 17">S1-96</strain>
    </source>
</reference>
<keyword evidence="17" id="KW-1185">Reference proteome</keyword>
<dbReference type="PANTHER" id="PTHR44936">
    <property type="entry name" value="SENSOR PROTEIN CREC"/>
    <property type="match status" value="1"/>
</dbReference>
<dbReference type="CDD" id="cd18773">
    <property type="entry name" value="PDC1_HK_sensor"/>
    <property type="match status" value="1"/>
</dbReference>
<keyword evidence="8" id="KW-0547">Nucleotide-binding</keyword>
<dbReference type="InterPro" id="IPR016120">
    <property type="entry name" value="Sig_transdc_His_kin_SpoOB"/>
</dbReference>
<dbReference type="Pfam" id="PF02518">
    <property type="entry name" value="HATPase_c"/>
    <property type="match status" value="1"/>
</dbReference>
<keyword evidence="6" id="KW-0808">Transferase</keyword>
<dbReference type="Gene3D" id="3.30.565.10">
    <property type="entry name" value="Histidine kinase-like ATPase, C-terminal domain"/>
    <property type="match status" value="1"/>
</dbReference>
<dbReference type="SUPFAM" id="SSF103190">
    <property type="entry name" value="Sensory domain-like"/>
    <property type="match status" value="1"/>
</dbReference>
<evidence type="ECO:0000256" key="7">
    <source>
        <dbReference type="ARBA" id="ARBA00022692"/>
    </source>
</evidence>
<keyword evidence="12" id="KW-0902">Two-component regulatory system</keyword>
<dbReference type="PRINTS" id="PR00344">
    <property type="entry name" value="BCTRLSENSOR"/>
</dbReference>
<dbReference type="InterPro" id="IPR050980">
    <property type="entry name" value="2C_sensor_his_kinase"/>
</dbReference>
<keyword evidence="7 14" id="KW-0812">Transmembrane</keyword>
<evidence type="ECO:0000256" key="10">
    <source>
        <dbReference type="ARBA" id="ARBA00022840"/>
    </source>
</evidence>
<keyword evidence="9 16" id="KW-0418">Kinase</keyword>
<feature type="domain" description="Histidine kinase" evidence="15">
    <location>
        <begin position="434"/>
        <end position="541"/>
    </location>
</feature>
<evidence type="ECO:0000259" key="15">
    <source>
        <dbReference type="PROSITE" id="PS50109"/>
    </source>
</evidence>
<dbReference type="SUPFAM" id="SSF55890">
    <property type="entry name" value="Sporulation response regulatory protein Spo0B"/>
    <property type="match status" value="1"/>
</dbReference>
<dbReference type="CDD" id="cd00130">
    <property type="entry name" value="PAS"/>
    <property type="match status" value="1"/>
</dbReference>
<feature type="transmembrane region" description="Helical" evidence="14">
    <location>
        <begin position="177"/>
        <end position="198"/>
    </location>
</feature>
<dbReference type="InterPro" id="IPR036890">
    <property type="entry name" value="HATPase_C_sf"/>
</dbReference>
<protein>
    <recommendedName>
        <fullName evidence="3">histidine kinase</fullName>
        <ecNumber evidence="3">2.7.13.3</ecNumber>
    </recommendedName>
</protein>
<dbReference type="InterPro" id="IPR035965">
    <property type="entry name" value="PAS-like_dom_sf"/>
</dbReference>
<dbReference type="SUPFAM" id="SSF55785">
    <property type="entry name" value="PYP-like sensor domain (PAS domain)"/>
    <property type="match status" value="1"/>
</dbReference>
<keyword evidence="13 14" id="KW-0472">Membrane</keyword>
<dbReference type="RefSeq" id="WP_260194882.1">
    <property type="nucleotide sequence ID" value="NZ_JAFFZE010000023.1"/>
</dbReference>
<dbReference type="PROSITE" id="PS50109">
    <property type="entry name" value="HIS_KIN"/>
    <property type="match status" value="1"/>
</dbReference>